<feature type="transmembrane region" description="Helical" evidence="9">
    <location>
        <begin position="895"/>
        <end position="915"/>
    </location>
</feature>
<dbReference type="GO" id="GO:0042910">
    <property type="term" value="F:xenobiotic transmembrane transporter activity"/>
    <property type="evidence" value="ECO:0007669"/>
    <property type="project" value="TreeGrafter"/>
</dbReference>
<dbReference type="GO" id="GO:0009636">
    <property type="term" value="P:response to toxic substance"/>
    <property type="evidence" value="ECO:0007669"/>
    <property type="project" value="UniProtKB-ARBA"/>
</dbReference>
<dbReference type="Pfam" id="PF00873">
    <property type="entry name" value="ACR_tran"/>
    <property type="match status" value="1"/>
</dbReference>
<evidence type="ECO:0000256" key="4">
    <source>
        <dbReference type="ARBA" id="ARBA00022475"/>
    </source>
</evidence>
<dbReference type="FunFam" id="1.20.1640.10:FF:000001">
    <property type="entry name" value="Efflux pump membrane transporter"/>
    <property type="match status" value="1"/>
</dbReference>
<evidence type="ECO:0000313" key="11">
    <source>
        <dbReference type="Proteomes" id="UP001208771"/>
    </source>
</evidence>
<dbReference type="SUPFAM" id="SSF82714">
    <property type="entry name" value="Multidrug efflux transporter AcrB TolC docking domain, DN and DC subdomains"/>
    <property type="match status" value="2"/>
</dbReference>
<dbReference type="AlphaFoldDB" id="A0AAE3SU18"/>
<evidence type="ECO:0000256" key="2">
    <source>
        <dbReference type="ARBA" id="ARBA00010942"/>
    </source>
</evidence>
<feature type="transmembrane region" description="Helical" evidence="9">
    <location>
        <begin position="340"/>
        <end position="359"/>
    </location>
</feature>
<evidence type="ECO:0000256" key="5">
    <source>
        <dbReference type="ARBA" id="ARBA00022519"/>
    </source>
</evidence>
<feature type="transmembrane region" description="Helical" evidence="9">
    <location>
        <begin position="535"/>
        <end position="553"/>
    </location>
</feature>
<comment type="caution">
    <text evidence="9">Lacks conserved residue(s) required for the propagation of feature annotation.</text>
</comment>
<dbReference type="SUPFAM" id="SSF82866">
    <property type="entry name" value="Multidrug efflux transporter AcrB transmembrane domain"/>
    <property type="match status" value="2"/>
</dbReference>
<protein>
    <recommendedName>
        <fullName evidence="9">Efflux pump membrane transporter</fullName>
    </recommendedName>
</protein>
<dbReference type="EMBL" id="JANFPI010000002">
    <property type="protein sequence ID" value="MCX8996755.1"/>
    <property type="molecule type" value="Genomic_DNA"/>
</dbReference>
<dbReference type="InterPro" id="IPR004764">
    <property type="entry name" value="MdtF-like"/>
</dbReference>
<keyword evidence="4" id="KW-1003">Cell membrane</keyword>
<evidence type="ECO:0000313" key="10">
    <source>
        <dbReference type="EMBL" id="MCX8996755.1"/>
    </source>
</evidence>
<dbReference type="Proteomes" id="UP001208771">
    <property type="component" value="Unassembled WGS sequence"/>
</dbReference>
<dbReference type="FunFam" id="3.30.2090.10:FF:000001">
    <property type="entry name" value="Efflux pump membrane transporter"/>
    <property type="match status" value="1"/>
</dbReference>
<evidence type="ECO:0000256" key="8">
    <source>
        <dbReference type="ARBA" id="ARBA00023136"/>
    </source>
</evidence>
<dbReference type="RefSeq" id="WP_306410535.1">
    <property type="nucleotide sequence ID" value="NZ_JANFPI010000002.1"/>
</dbReference>
<name>A0AAE3SU18_9HYPH</name>
<keyword evidence="6 9" id="KW-0812">Transmembrane</keyword>
<dbReference type="GO" id="GO:0015562">
    <property type="term" value="F:efflux transmembrane transporter activity"/>
    <property type="evidence" value="ECO:0007669"/>
    <property type="project" value="InterPro"/>
</dbReference>
<evidence type="ECO:0000256" key="7">
    <source>
        <dbReference type="ARBA" id="ARBA00022989"/>
    </source>
</evidence>
<dbReference type="PANTHER" id="PTHR32063:SF13">
    <property type="entry name" value="MULTIDRUG EFFLUX PUMP SUBUNIT ACRB-RELATED"/>
    <property type="match status" value="1"/>
</dbReference>
<feature type="transmembrane region" description="Helical" evidence="9">
    <location>
        <begin position="967"/>
        <end position="986"/>
    </location>
</feature>
<evidence type="ECO:0000256" key="1">
    <source>
        <dbReference type="ARBA" id="ARBA00004429"/>
    </source>
</evidence>
<feature type="transmembrane region" description="Helical" evidence="9">
    <location>
        <begin position="921"/>
        <end position="946"/>
    </location>
</feature>
<dbReference type="Gene3D" id="3.30.70.1320">
    <property type="entry name" value="Multidrug efflux transporter AcrB pore domain like"/>
    <property type="match status" value="1"/>
</dbReference>
<dbReference type="FunFam" id="3.30.2090.10:FF:000002">
    <property type="entry name" value="Efflux pump membrane transporter"/>
    <property type="match status" value="1"/>
</dbReference>
<keyword evidence="7 9" id="KW-1133">Transmembrane helix</keyword>
<sequence length="1052" mass="112305">MSRFFIDRPIFAWVIAIVIMLAGALSVSTLSISQYPQIAPTTVRISATYSGADAQTVENSVTKIIEQGMTGIDNLDYMTSTSQSTGASSVSLTFTNTADPDVAQMQVQNKLQLVESQLPQAVQNAGITVTKSTSNFLMVIGFVSTDGKLTANDLTDYVNASLNDTLKRVEGVGDTQLFGAGYAMRIWLDPDKLSKYSLMVSDVTSAIEAQNTQVAAGQLGALPQVQGQQLNATVTAKSRLQTAEQFENIILKSNSNGSLVRLNDVARVEMGADSYTSASMYNGKPSAGLSIMLASGANAIDTAERVQSTIESLKETLPSNVEVVYPYDTTPFVKLSIEDVVETLAEAIVLVFLVMFVFLQNIRATLIPTLAVPIVLLGTFGVLAAFGYSINTLTMFGMVLAIGLLVDDAIVVVENVERVMEEEGLSPREATIKSMTEITGALIGIATVLSAVFVPMAFFSGSVGVIYRQFSVTIVSAMILSVIVALILTPALCATILKKPAHGAKERGVFGWFNRGFERGTGRYRQSVGAIIRRSPIFLVLFVLISVAVAYLFSTLPSSFLPEEDQGTLITSVSLPVGATADRTQQALRTVTDYYLNEESAYVDGVMSVRGFGFGGQGQNVGMAFIKLKDFGLRNTPEARAQAIAARATKAFSAIRDARINVLAPPAIPGFGNNAGFDFYLKDMNGAGHEKLMAVRNQLIAAASANTKLAGTRPNGQDDTPQYSVEIDEEKASALNLSFSDIDTTLSTAWGGSYVNDFIDRGRVKKVYVQADAPYRMQPQDFDRWYVRNSDDDMVPFAAFATGHWTYGSPRLERYNGSAAVEIQGAAAAGVSTGDAMNEIDQLVSQLPAGFGHEWTGLSAQERLSGSQATQLYAISILVVFLALAALYESWSIPLAVMLSVPIGIFGALLAATLFGQSNDVYFKVGLLTTIGLASKNAILIVEFAIEQQKTGKSLVEATLEAARQRLRPILMTSLAFILGVMPLAIANGAGSGSQNSIGIGVMGGMISATVLGIFFIPLLFVAVRRVFKGKGNRNAGEAPLTENAAPSSSPS</sequence>
<dbReference type="Gene3D" id="3.30.2090.10">
    <property type="entry name" value="Multidrug efflux transporter AcrB TolC docking domain, DN and DC subdomains"/>
    <property type="match status" value="2"/>
</dbReference>
<dbReference type="PANTHER" id="PTHR32063">
    <property type="match status" value="1"/>
</dbReference>
<dbReference type="GO" id="GO:0005886">
    <property type="term" value="C:plasma membrane"/>
    <property type="evidence" value="ECO:0007669"/>
    <property type="project" value="UniProtKB-SubCell"/>
</dbReference>
<comment type="similarity">
    <text evidence="2 9">Belongs to the resistance-nodulation-cell division (RND) (TC 2.A.6) family.</text>
</comment>
<dbReference type="SUPFAM" id="SSF82693">
    <property type="entry name" value="Multidrug efflux transporter AcrB pore domain, PN1, PN2, PC1 and PC2 subdomains"/>
    <property type="match status" value="4"/>
</dbReference>
<evidence type="ECO:0000256" key="3">
    <source>
        <dbReference type="ARBA" id="ARBA00022448"/>
    </source>
</evidence>
<keyword evidence="11" id="KW-1185">Reference proteome</keyword>
<feature type="transmembrane region" description="Helical" evidence="9">
    <location>
        <begin position="366"/>
        <end position="390"/>
    </location>
</feature>
<dbReference type="NCBIfam" id="TIGR00915">
    <property type="entry name" value="2A0602"/>
    <property type="match status" value="1"/>
</dbReference>
<keyword evidence="3 9" id="KW-0813">Transport</keyword>
<evidence type="ECO:0000256" key="9">
    <source>
        <dbReference type="RuleBase" id="RU364070"/>
    </source>
</evidence>
<keyword evidence="5 9" id="KW-0997">Cell inner membrane</keyword>
<dbReference type="Gene3D" id="3.30.70.1430">
    <property type="entry name" value="Multidrug efflux transporter AcrB pore domain"/>
    <property type="match status" value="2"/>
</dbReference>
<comment type="subcellular location">
    <subcellularLocation>
        <location evidence="1 9">Cell inner membrane</location>
        <topology evidence="1 9">Multi-pass membrane protein</topology>
    </subcellularLocation>
</comment>
<feature type="transmembrane region" description="Helical" evidence="9">
    <location>
        <begin position="438"/>
        <end position="458"/>
    </location>
</feature>
<organism evidence="10 11">
    <name type="scientific">Ectorhizobium quercum</name>
    <dbReference type="NCBI Taxonomy" id="2965071"/>
    <lineage>
        <taxon>Bacteria</taxon>
        <taxon>Pseudomonadati</taxon>
        <taxon>Pseudomonadota</taxon>
        <taxon>Alphaproteobacteria</taxon>
        <taxon>Hyphomicrobiales</taxon>
        <taxon>Rhizobiaceae</taxon>
        <taxon>Ectorhizobium</taxon>
    </lineage>
</organism>
<comment type="caution">
    <text evidence="10">The sequence shown here is derived from an EMBL/GenBank/DDBJ whole genome shotgun (WGS) entry which is preliminary data.</text>
</comment>
<dbReference type="Gene3D" id="1.20.1640.10">
    <property type="entry name" value="Multidrug efflux transporter AcrB transmembrane domain"/>
    <property type="match status" value="2"/>
</dbReference>
<feature type="transmembrane region" description="Helical" evidence="9">
    <location>
        <begin position="998"/>
        <end position="1024"/>
    </location>
</feature>
<keyword evidence="8 9" id="KW-0472">Membrane</keyword>
<dbReference type="FunFam" id="3.30.70.1430:FF:000001">
    <property type="entry name" value="Efflux pump membrane transporter"/>
    <property type="match status" value="1"/>
</dbReference>
<gene>
    <name evidence="10" type="ORF">NOF55_06515</name>
</gene>
<feature type="transmembrane region" description="Helical" evidence="9">
    <location>
        <begin position="871"/>
        <end position="888"/>
    </location>
</feature>
<feature type="transmembrane region" description="Helical" evidence="9">
    <location>
        <begin position="470"/>
        <end position="497"/>
    </location>
</feature>
<dbReference type="PRINTS" id="PR00702">
    <property type="entry name" value="ACRIFLAVINRP"/>
</dbReference>
<proteinExistence type="inferred from homology"/>
<dbReference type="InterPro" id="IPR027463">
    <property type="entry name" value="AcrB_DN_DC_subdom"/>
</dbReference>
<dbReference type="Gene3D" id="3.30.70.1440">
    <property type="entry name" value="Multidrug efflux transporter AcrB pore domain"/>
    <property type="match status" value="1"/>
</dbReference>
<accession>A0AAE3SU18</accession>
<dbReference type="NCBIfam" id="NF000282">
    <property type="entry name" value="RND_permease_1"/>
    <property type="match status" value="1"/>
</dbReference>
<dbReference type="InterPro" id="IPR001036">
    <property type="entry name" value="Acrflvin-R"/>
</dbReference>
<reference evidence="10" key="1">
    <citation type="submission" date="2022-07" db="EMBL/GenBank/DDBJ databases">
        <title>Ectorhizobium quercum gen.nov., sp. nov.</title>
        <authorList>
            <person name="Ma T."/>
            <person name="Li Y."/>
        </authorList>
    </citation>
    <scope>NUCLEOTIDE SEQUENCE</scope>
    <source>
        <strain evidence="10">BDR2-2</strain>
    </source>
</reference>
<evidence type="ECO:0000256" key="6">
    <source>
        <dbReference type="ARBA" id="ARBA00022692"/>
    </source>
</evidence>